<comment type="caution">
    <text evidence="1">The sequence shown here is derived from an EMBL/GenBank/DDBJ whole genome shotgun (WGS) entry which is preliminary data.</text>
</comment>
<gene>
    <name evidence="1" type="ORF">VNO77_09648</name>
</gene>
<sequence length="222" mass="26011">MKELNQKKVEALQENVKLSNKEIDFYFILDIIHPTATHSDARHHLHDLVTSINGVKDEFPGAELTLEIVENALNMFSDREKHFYHGFRHDNSLVSSNEISVSTSKRCGDIQYPAVPFEQRILKESNQVDQECSQQEFYNFEEERNINLFEPGQVWAVRYQSDEESFPTNVLGLVVSWMITLKFTRRAEIWALYVDVVVNEWVWNPEAFKGCKFQLIEMLSDY</sequence>
<protein>
    <submittedName>
        <fullName evidence="1">Uncharacterized protein</fullName>
    </submittedName>
</protein>
<dbReference type="Proteomes" id="UP001367508">
    <property type="component" value="Unassembled WGS sequence"/>
</dbReference>
<keyword evidence="2" id="KW-1185">Reference proteome</keyword>
<proteinExistence type="predicted"/>
<organism evidence="1 2">
    <name type="scientific">Canavalia gladiata</name>
    <name type="common">Sword bean</name>
    <name type="synonym">Dolichos gladiatus</name>
    <dbReference type="NCBI Taxonomy" id="3824"/>
    <lineage>
        <taxon>Eukaryota</taxon>
        <taxon>Viridiplantae</taxon>
        <taxon>Streptophyta</taxon>
        <taxon>Embryophyta</taxon>
        <taxon>Tracheophyta</taxon>
        <taxon>Spermatophyta</taxon>
        <taxon>Magnoliopsida</taxon>
        <taxon>eudicotyledons</taxon>
        <taxon>Gunneridae</taxon>
        <taxon>Pentapetalae</taxon>
        <taxon>rosids</taxon>
        <taxon>fabids</taxon>
        <taxon>Fabales</taxon>
        <taxon>Fabaceae</taxon>
        <taxon>Papilionoideae</taxon>
        <taxon>50 kb inversion clade</taxon>
        <taxon>NPAAA clade</taxon>
        <taxon>indigoferoid/millettioid clade</taxon>
        <taxon>Phaseoleae</taxon>
        <taxon>Canavalia</taxon>
    </lineage>
</organism>
<name>A0AAN9MEW5_CANGL</name>
<dbReference type="EMBL" id="JAYMYQ010000002">
    <property type="protein sequence ID" value="KAK7350737.1"/>
    <property type="molecule type" value="Genomic_DNA"/>
</dbReference>
<accession>A0AAN9MEW5</accession>
<dbReference type="PANTHER" id="PTHR47374">
    <property type="entry name" value="ENDOSOME ANTIGEN-LIKE PROTEIN, PUTATIVE (DUF3444)-RELATED"/>
    <property type="match status" value="1"/>
</dbReference>
<evidence type="ECO:0000313" key="2">
    <source>
        <dbReference type="Proteomes" id="UP001367508"/>
    </source>
</evidence>
<dbReference type="AlphaFoldDB" id="A0AAN9MEW5"/>
<evidence type="ECO:0000313" key="1">
    <source>
        <dbReference type="EMBL" id="KAK7350737.1"/>
    </source>
</evidence>
<dbReference type="PANTHER" id="PTHR47374:SF6">
    <property type="entry name" value="ENDOSOME ANTIGEN-LIKE PROTEIN, PUTATIVE (DUF3444)-RELATED"/>
    <property type="match status" value="1"/>
</dbReference>
<reference evidence="1 2" key="1">
    <citation type="submission" date="2024-01" db="EMBL/GenBank/DDBJ databases">
        <title>The genomes of 5 underutilized Papilionoideae crops provide insights into root nodulation and disease resistanc.</title>
        <authorList>
            <person name="Jiang F."/>
        </authorList>
    </citation>
    <scope>NUCLEOTIDE SEQUENCE [LARGE SCALE GENOMIC DNA]</scope>
    <source>
        <strain evidence="1">LVBAO_FW01</strain>
        <tissue evidence="1">Leaves</tissue>
    </source>
</reference>